<dbReference type="PANTHER" id="PTHR46411">
    <property type="entry name" value="FAMILY ATPASE, PUTATIVE-RELATED"/>
    <property type="match status" value="1"/>
</dbReference>
<dbReference type="Proteomes" id="UP001164693">
    <property type="component" value="Chromosome"/>
</dbReference>
<gene>
    <name evidence="2" type="ORF">M6B22_02880</name>
</gene>
<dbReference type="Gene3D" id="3.40.50.300">
    <property type="entry name" value="P-loop containing nucleotide triphosphate hydrolases"/>
    <property type="match status" value="1"/>
</dbReference>
<dbReference type="SMART" id="SM00382">
    <property type="entry name" value="AAA"/>
    <property type="match status" value="1"/>
</dbReference>
<keyword evidence="2" id="KW-0547">Nucleotide-binding</keyword>
<dbReference type="GO" id="GO:0005524">
    <property type="term" value="F:ATP binding"/>
    <property type="evidence" value="ECO:0007669"/>
    <property type="project" value="UniProtKB-KW"/>
</dbReference>
<dbReference type="SUPFAM" id="SSF52540">
    <property type="entry name" value="P-loop containing nucleoside triphosphate hydrolases"/>
    <property type="match status" value="1"/>
</dbReference>
<dbReference type="EMBL" id="CP097463">
    <property type="protein sequence ID" value="WAX57722.1"/>
    <property type="molecule type" value="Genomic_DNA"/>
</dbReference>
<keyword evidence="2" id="KW-0067">ATP-binding</keyword>
<evidence type="ECO:0000259" key="1">
    <source>
        <dbReference type="SMART" id="SM00382"/>
    </source>
</evidence>
<dbReference type="CDD" id="cd19481">
    <property type="entry name" value="RecA-like_protease"/>
    <property type="match status" value="1"/>
</dbReference>
<sequence>MAALVGELTLAAARRTGTAELPELSGVLSILRAEYPDGAEDEHAPLAGVADVFGLDATDRFLLWAAVAPELDANVGYAYAGLRGSTGVARCTVALALELAGIGSAAAEGFARLGPRATLRRHGLLQVAGTEPWGQRRLQVPDPVVAALAGAVPEDPLVAPLRTAPVPLELPGGDLVSAAIENGVRLIWIRAVRGAAGASMAAGSLDALHIASYAVDLLRVASDRAIADVLVAAVREAGLRGCALILANADALAERGDSSAFEVLARAAVPVIAVSSRPWNPSWLPHLPLLVDAERLDVAQRAALWQVNLGDIAAEDADLSETLLGLRMNPEAMAAATRYAKLVAAARKEPLSAAIVRDAARRVSGSGRTGAGFLASTTTGSGLGFGDLLLPTAATRSLHQLVTWARHRDQVAAQGLLRGAGRGIAALFAGNPGTGKTLAANIVAQELSMDLFQVELSSVVDKYIGETEKNLERVFQAAESLDVVLFFDEADALFGSRSEVHDARDRYANQEIAYLLQRMEQFDGITILATNLRGNLDRAFSRRMSFIISFPDPDPVIRRRLWEHHLAQLQSLDDDDPIALDFLAETAELTGGDIRNIVRAAAFDAVGLGEPVGMRHIAVATLAEYQKLGRVLPEHGFGLYLPATDEAAALRP</sequence>
<protein>
    <submittedName>
        <fullName evidence="2">ATP-binding protein</fullName>
    </submittedName>
</protein>
<proteinExistence type="predicted"/>
<organism evidence="2 3">
    <name type="scientific">Jatrophihabitans cynanchi</name>
    <dbReference type="NCBI Taxonomy" id="2944128"/>
    <lineage>
        <taxon>Bacteria</taxon>
        <taxon>Bacillati</taxon>
        <taxon>Actinomycetota</taxon>
        <taxon>Actinomycetes</taxon>
        <taxon>Jatrophihabitantales</taxon>
        <taxon>Jatrophihabitantaceae</taxon>
        <taxon>Jatrophihabitans</taxon>
    </lineage>
</organism>
<dbReference type="RefSeq" id="WP_269444269.1">
    <property type="nucleotide sequence ID" value="NZ_CP097463.1"/>
</dbReference>
<dbReference type="InterPro" id="IPR003959">
    <property type="entry name" value="ATPase_AAA_core"/>
</dbReference>
<reference evidence="2" key="1">
    <citation type="submission" date="2022-05" db="EMBL/GenBank/DDBJ databases">
        <title>Jatrophihabitans sp. SB3-54 whole genome sequence.</title>
        <authorList>
            <person name="Suh M.K."/>
            <person name="Eom M.K."/>
            <person name="Kim J.S."/>
            <person name="Kim H.S."/>
            <person name="Do H.E."/>
            <person name="Shin Y.K."/>
            <person name="Lee J.-S."/>
        </authorList>
    </citation>
    <scope>NUCLEOTIDE SEQUENCE</scope>
    <source>
        <strain evidence="2">SB3-54</strain>
    </source>
</reference>
<dbReference type="InterPro" id="IPR027417">
    <property type="entry name" value="P-loop_NTPase"/>
</dbReference>
<dbReference type="PANTHER" id="PTHR46411:SF3">
    <property type="entry name" value="AAA+ ATPASE DOMAIN-CONTAINING PROTEIN"/>
    <property type="match status" value="1"/>
</dbReference>
<dbReference type="Gene3D" id="1.10.8.60">
    <property type="match status" value="1"/>
</dbReference>
<accession>A0ABY7K2E1</accession>
<keyword evidence="3" id="KW-1185">Reference proteome</keyword>
<dbReference type="Pfam" id="PF00004">
    <property type="entry name" value="AAA"/>
    <property type="match status" value="1"/>
</dbReference>
<dbReference type="InterPro" id="IPR003593">
    <property type="entry name" value="AAA+_ATPase"/>
</dbReference>
<dbReference type="InterPro" id="IPR054472">
    <property type="entry name" value="WHD"/>
</dbReference>
<dbReference type="Pfam" id="PF22977">
    <property type="entry name" value="WHD"/>
    <property type="match status" value="1"/>
</dbReference>
<evidence type="ECO:0000313" key="2">
    <source>
        <dbReference type="EMBL" id="WAX57722.1"/>
    </source>
</evidence>
<feature type="domain" description="AAA+ ATPase" evidence="1">
    <location>
        <begin position="422"/>
        <end position="554"/>
    </location>
</feature>
<name>A0ABY7K2E1_9ACTN</name>
<evidence type="ECO:0000313" key="3">
    <source>
        <dbReference type="Proteomes" id="UP001164693"/>
    </source>
</evidence>